<dbReference type="InterPro" id="IPR011042">
    <property type="entry name" value="6-blade_b-propeller_TolB-like"/>
</dbReference>
<dbReference type="SUPFAM" id="SSF69304">
    <property type="entry name" value="Tricorn protease N-terminal domain"/>
    <property type="match status" value="1"/>
</dbReference>
<evidence type="ECO:0008006" key="3">
    <source>
        <dbReference type="Google" id="ProtNLM"/>
    </source>
</evidence>
<reference evidence="1 2" key="1">
    <citation type="submission" date="2020-05" db="EMBL/GenBank/DDBJ databases">
        <title>Strain PA2F3 complete genome.</title>
        <authorList>
            <person name="Kim Y.-S."/>
            <person name="Kim S.-J."/>
            <person name="Jung H.-k."/>
            <person name="Kim S.-E."/>
            <person name="Kim K.-H."/>
        </authorList>
    </citation>
    <scope>NUCLEOTIDE SEQUENCE [LARGE SCALE GENOMIC DNA]</scope>
    <source>
        <strain evidence="1 2">PA2F3</strain>
    </source>
</reference>
<proteinExistence type="predicted"/>
<gene>
    <name evidence="1" type="ORF">HQM25_02510</name>
</gene>
<evidence type="ECO:0000313" key="2">
    <source>
        <dbReference type="Proteomes" id="UP000502498"/>
    </source>
</evidence>
<dbReference type="Proteomes" id="UP000502498">
    <property type="component" value="Chromosome"/>
</dbReference>
<dbReference type="EMBL" id="CP054038">
    <property type="protein sequence ID" value="QKJ21048.1"/>
    <property type="molecule type" value="Genomic_DNA"/>
</dbReference>
<sequence length="301" mass="32033">MGAGRRCRVRVLDARTGETLTVHEDTAVLLEAPNWTVDDQLVLNGDGVLWTMPADGSTAPAVVPIEGLPELNNDHVLAPDGDTVYLSANDGHLYAASLRGGPSRRVTRDAGGRFHFLHGISPDGTRLAYVALDPTEGWDSGTIRTVGVDGADDRAVTGGRGPDDGCEYAPDGAWIYLNTERFSTRPGHAQIARVRPDGSALEQLTADERVNWFPHLTAAGDRAVYLSFPPGTEGHPADREVELKLVDLAASAGAREAWGAASTVVRLFGGQGTINVNSWAPDGHRLAFVDYPVDPGRPATN</sequence>
<protein>
    <recommendedName>
        <fullName evidence="3">Biopolymer transporter Tol</fullName>
    </recommendedName>
</protein>
<dbReference type="AlphaFoldDB" id="A0A7D4UJF0"/>
<accession>A0A7D4UJF0</accession>
<organism evidence="1 2">
    <name type="scientific">Microbacterium hominis</name>
    <dbReference type="NCBI Taxonomy" id="162426"/>
    <lineage>
        <taxon>Bacteria</taxon>
        <taxon>Bacillati</taxon>
        <taxon>Actinomycetota</taxon>
        <taxon>Actinomycetes</taxon>
        <taxon>Micrococcales</taxon>
        <taxon>Microbacteriaceae</taxon>
        <taxon>Microbacterium</taxon>
    </lineage>
</organism>
<name>A0A7D4UJF0_9MICO</name>
<dbReference type="Gene3D" id="2.120.10.30">
    <property type="entry name" value="TolB, C-terminal domain"/>
    <property type="match status" value="1"/>
</dbReference>
<evidence type="ECO:0000313" key="1">
    <source>
        <dbReference type="EMBL" id="QKJ21048.1"/>
    </source>
</evidence>